<dbReference type="GO" id="GO:0005739">
    <property type="term" value="C:mitochondrion"/>
    <property type="evidence" value="ECO:0007669"/>
    <property type="project" value="TreeGrafter"/>
</dbReference>
<evidence type="ECO:0000256" key="2">
    <source>
        <dbReference type="ARBA" id="ARBA00005912"/>
    </source>
</evidence>
<name>A0AAE0LDM3_9CHLO</name>
<dbReference type="Pfam" id="PF01765">
    <property type="entry name" value="RRF"/>
    <property type="match status" value="1"/>
</dbReference>
<dbReference type="EMBL" id="LGRX02003946">
    <property type="protein sequence ID" value="KAK3281222.1"/>
    <property type="molecule type" value="Genomic_DNA"/>
</dbReference>
<comment type="similarity">
    <text evidence="2">Belongs to the RRF family.</text>
</comment>
<dbReference type="PANTHER" id="PTHR20982:SF3">
    <property type="entry name" value="MITOCHONDRIAL RIBOSOME RECYCLING FACTOR PSEUDO 1"/>
    <property type="match status" value="1"/>
</dbReference>
<dbReference type="InterPro" id="IPR036191">
    <property type="entry name" value="RRF_sf"/>
</dbReference>
<evidence type="ECO:0000256" key="1">
    <source>
        <dbReference type="ARBA" id="ARBA00002952"/>
    </source>
</evidence>
<dbReference type="Proteomes" id="UP001190700">
    <property type="component" value="Unassembled WGS sequence"/>
</dbReference>
<dbReference type="InterPro" id="IPR002661">
    <property type="entry name" value="Ribosome_recyc_fac"/>
</dbReference>
<organism evidence="7 8">
    <name type="scientific">Cymbomonas tetramitiformis</name>
    <dbReference type="NCBI Taxonomy" id="36881"/>
    <lineage>
        <taxon>Eukaryota</taxon>
        <taxon>Viridiplantae</taxon>
        <taxon>Chlorophyta</taxon>
        <taxon>Pyramimonadophyceae</taxon>
        <taxon>Pyramimonadales</taxon>
        <taxon>Pyramimonadaceae</taxon>
        <taxon>Cymbomonas</taxon>
    </lineage>
</organism>
<dbReference type="PANTHER" id="PTHR20982">
    <property type="entry name" value="RIBOSOME RECYCLING FACTOR"/>
    <property type="match status" value="1"/>
</dbReference>
<sequence>MAAAWLGLVQNAAAVQKALITSALSLNPFVEGDVILVPIPALNSDTKKEICKMVARAGEEAKKSIRTHRKKAMDLLKKAEKAGTSEDVVKREEKQVQNIIDERTKAVDAICNKKHKAVMEAS</sequence>
<gene>
    <name evidence="7" type="ORF">CYMTET_10974</name>
</gene>
<evidence type="ECO:0000259" key="6">
    <source>
        <dbReference type="Pfam" id="PF01765"/>
    </source>
</evidence>
<comment type="caution">
    <text evidence="7">The sequence shown here is derived from an EMBL/GenBank/DDBJ whole genome shotgun (WGS) entry which is preliminary data.</text>
</comment>
<proteinExistence type="inferred from homology"/>
<dbReference type="SUPFAM" id="SSF55194">
    <property type="entry name" value="Ribosome recycling factor, RRF"/>
    <property type="match status" value="1"/>
</dbReference>
<evidence type="ECO:0000256" key="3">
    <source>
        <dbReference type="ARBA" id="ARBA00014063"/>
    </source>
</evidence>
<evidence type="ECO:0000256" key="5">
    <source>
        <dbReference type="ARBA" id="ARBA00032397"/>
    </source>
</evidence>
<reference evidence="7 8" key="1">
    <citation type="journal article" date="2015" name="Genome Biol. Evol.">
        <title>Comparative Genomics of a Bacterivorous Green Alga Reveals Evolutionary Causalities and Consequences of Phago-Mixotrophic Mode of Nutrition.</title>
        <authorList>
            <person name="Burns J.A."/>
            <person name="Paasch A."/>
            <person name="Narechania A."/>
            <person name="Kim E."/>
        </authorList>
    </citation>
    <scope>NUCLEOTIDE SEQUENCE [LARGE SCALE GENOMIC DNA]</scope>
    <source>
        <strain evidence="7 8">PLY_AMNH</strain>
    </source>
</reference>
<dbReference type="AlphaFoldDB" id="A0AAE0LDM3"/>
<protein>
    <recommendedName>
        <fullName evidence="3">Ribosome-recycling factor, chloroplastic</fullName>
    </recommendedName>
    <alternativeName>
        <fullName evidence="5">Ribosome-releasing factor, chloroplastic</fullName>
    </alternativeName>
</protein>
<evidence type="ECO:0000256" key="4">
    <source>
        <dbReference type="ARBA" id="ARBA00022917"/>
    </source>
</evidence>
<keyword evidence="8" id="KW-1185">Reference proteome</keyword>
<evidence type="ECO:0000313" key="7">
    <source>
        <dbReference type="EMBL" id="KAK3281222.1"/>
    </source>
</evidence>
<dbReference type="GO" id="GO:0006412">
    <property type="term" value="P:translation"/>
    <property type="evidence" value="ECO:0007669"/>
    <property type="project" value="UniProtKB-KW"/>
</dbReference>
<comment type="function">
    <text evidence="1">Responsible for the release of ribosomes from messenger RNA at the termination of chloroplastic protein biosynthesis.</text>
</comment>
<feature type="domain" description="Ribosome recycling factor" evidence="6">
    <location>
        <begin position="11"/>
        <end position="119"/>
    </location>
</feature>
<keyword evidence="4" id="KW-0648">Protein biosynthesis</keyword>
<evidence type="ECO:0000313" key="8">
    <source>
        <dbReference type="Proteomes" id="UP001190700"/>
    </source>
</evidence>
<dbReference type="Gene3D" id="1.10.132.20">
    <property type="entry name" value="Ribosome-recycling factor"/>
    <property type="match status" value="1"/>
</dbReference>
<accession>A0AAE0LDM3</accession>
<dbReference type="GO" id="GO:0043023">
    <property type="term" value="F:ribosomal large subunit binding"/>
    <property type="evidence" value="ECO:0007669"/>
    <property type="project" value="TreeGrafter"/>
</dbReference>
<dbReference type="InterPro" id="IPR023584">
    <property type="entry name" value="Ribosome_recyc_fac_dom"/>
</dbReference>